<dbReference type="AlphaFoldDB" id="A0A1H8S2N8"/>
<reference evidence="2 3" key="1">
    <citation type="submission" date="2016-10" db="EMBL/GenBank/DDBJ databases">
        <authorList>
            <person name="de Groot N.N."/>
        </authorList>
    </citation>
    <scope>NUCLEOTIDE SEQUENCE [LARGE SCALE GENOMIC DNA]</scope>
    <source>
        <strain evidence="2 3">DSM 13305</strain>
    </source>
</reference>
<keyword evidence="1" id="KW-0175">Coiled coil</keyword>
<dbReference type="EMBL" id="FODY01000004">
    <property type="protein sequence ID" value="SEO72961.1"/>
    <property type="molecule type" value="Genomic_DNA"/>
</dbReference>
<protein>
    <submittedName>
        <fullName evidence="2">Uncharacterized protein</fullName>
    </submittedName>
</protein>
<organism evidence="2 3">
    <name type="scientific">Propionispora vibrioides</name>
    <dbReference type="NCBI Taxonomy" id="112903"/>
    <lineage>
        <taxon>Bacteria</taxon>
        <taxon>Bacillati</taxon>
        <taxon>Bacillota</taxon>
        <taxon>Negativicutes</taxon>
        <taxon>Selenomonadales</taxon>
        <taxon>Sporomusaceae</taxon>
        <taxon>Propionispora</taxon>
    </lineage>
</organism>
<gene>
    <name evidence="2" type="ORF">SAMN04490178_104175</name>
</gene>
<dbReference type="STRING" id="112903.SAMN04490178_104175"/>
<evidence type="ECO:0000313" key="2">
    <source>
        <dbReference type="EMBL" id="SEO72961.1"/>
    </source>
</evidence>
<accession>A0A1H8S2N8</accession>
<dbReference type="Proteomes" id="UP000198847">
    <property type="component" value="Unassembled WGS sequence"/>
</dbReference>
<evidence type="ECO:0000313" key="3">
    <source>
        <dbReference type="Proteomes" id="UP000198847"/>
    </source>
</evidence>
<keyword evidence="3" id="KW-1185">Reference proteome</keyword>
<sequence length="117" mass="13144">MEELMRELLGEVKSIKKTVMAIEQQVGAIEQRVGAMEQRLDKLECRAENIEEQLQETNQIAKALLHQNEVQKAQLDALSNAVARAEGDIKSIRVDLHAVEAITAKNWNDIVLLKAVE</sequence>
<dbReference type="OrthoDB" id="1685197at2"/>
<feature type="coiled-coil region" evidence="1">
    <location>
        <begin position="5"/>
        <end position="95"/>
    </location>
</feature>
<evidence type="ECO:0000256" key="1">
    <source>
        <dbReference type="SAM" id="Coils"/>
    </source>
</evidence>
<name>A0A1H8S2N8_9FIRM</name>
<proteinExistence type="predicted"/>
<dbReference type="RefSeq" id="WP_091744561.1">
    <property type="nucleotide sequence ID" value="NZ_FODY01000004.1"/>
</dbReference>
<dbReference type="SUPFAM" id="SSF57997">
    <property type="entry name" value="Tropomyosin"/>
    <property type="match status" value="1"/>
</dbReference>
<dbReference type="Gene3D" id="1.20.1260.80">
    <property type="match status" value="1"/>
</dbReference>